<keyword evidence="5 6" id="KW-0472">Membrane</keyword>
<evidence type="ECO:0000313" key="8">
    <source>
        <dbReference type="Proteomes" id="UP001501690"/>
    </source>
</evidence>
<feature type="transmembrane region" description="Helical" evidence="6">
    <location>
        <begin position="98"/>
        <end position="120"/>
    </location>
</feature>
<feature type="transmembrane region" description="Helical" evidence="6">
    <location>
        <begin position="227"/>
        <end position="248"/>
    </location>
</feature>
<keyword evidence="4 6" id="KW-1133">Transmembrane helix</keyword>
<evidence type="ECO:0000256" key="5">
    <source>
        <dbReference type="ARBA" id="ARBA00023136"/>
    </source>
</evidence>
<dbReference type="PANTHER" id="PTHR34857">
    <property type="entry name" value="SLL0384 PROTEIN"/>
    <property type="match status" value="1"/>
</dbReference>
<dbReference type="PANTHER" id="PTHR34857:SF2">
    <property type="entry name" value="SLL0384 PROTEIN"/>
    <property type="match status" value="1"/>
</dbReference>
<evidence type="ECO:0000256" key="4">
    <source>
        <dbReference type="ARBA" id="ARBA00022989"/>
    </source>
</evidence>
<dbReference type="Pfam" id="PF02361">
    <property type="entry name" value="CbiQ"/>
    <property type="match status" value="1"/>
</dbReference>
<organism evidence="7 8">
    <name type="scientific">Microbacterium sediminicola</name>
    <dbReference type="NCBI Taxonomy" id="415210"/>
    <lineage>
        <taxon>Bacteria</taxon>
        <taxon>Bacillati</taxon>
        <taxon>Actinomycetota</taxon>
        <taxon>Actinomycetes</taxon>
        <taxon>Micrococcales</taxon>
        <taxon>Microbacteriaceae</taxon>
        <taxon>Microbacterium</taxon>
    </lineage>
</organism>
<dbReference type="Proteomes" id="UP001501690">
    <property type="component" value="Unassembled WGS sequence"/>
</dbReference>
<comment type="subcellular location">
    <subcellularLocation>
        <location evidence="1">Membrane</location>
        <topology evidence="1">Multi-pass membrane protein</topology>
    </subcellularLocation>
</comment>
<sequence>MLTDSETGGVADRALALDTTRPATGLDPRTKILVVLVVSAAVMSPGGLVFVLPGLALAIVLAASEGAWRRITGLLVTTALMWVLGWMLPLWWPGALTAIISIACVYLIRFVVAIGVGMHVSAMTSPTQLSAAFRAWHIPRAISVTLAVMIRFFPVVASEALAVLDAMRLRGLAGASGFARHPILSAERFAVPMIAASLRASEDLSASAILRGLGSRRTPTALTPPRFGIADLVLVLFVAALAAWGLLIPSPLT</sequence>
<name>A0ABP4TXQ7_9MICO</name>
<gene>
    <name evidence="7" type="ORF">GCM10009808_11160</name>
</gene>
<dbReference type="EMBL" id="BAAAPL010000001">
    <property type="protein sequence ID" value="GAA1695695.1"/>
    <property type="molecule type" value="Genomic_DNA"/>
</dbReference>
<dbReference type="CDD" id="cd16914">
    <property type="entry name" value="EcfT"/>
    <property type="match status" value="1"/>
</dbReference>
<evidence type="ECO:0000313" key="7">
    <source>
        <dbReference type="EMBL" id="GAA1695695.1"/>
    </source>
</evidence>
<evidence type="ECO:0000256" key="1">
    <source>
        <dbReference type="ARBA" id="ARBA00004141"/>
    </source>
</evidence>
<proteinExistence type="predicted"/>
<feature type="transmembrane region" description="Helical" evidence="6">
    <location>
        <begin position="32"/>
        <end position="61"/>
    </location>
</feature>
<dbReference type="InterPro" id="IPR051611">
    <property type="entry name" value="ECF_transporter_component"/>
</dbReference>
<dbReference type="RefSeq" id="WP_344070258.1">
    <property type="nucleotide sequence ID" value="NZ_BAAAPL010000001.1"/>
</dbReference>
<reference evidence="8" key="1">
    <citation type="journal article" date="2019" name="Int. J. Syst. Evol. Microbiol.">
        <title>The Global Catalogue of Microorganisms (GCM) 10K type strain sequencing project: providing services to taxonomists for standard genome sequencing and annotation.</title>
        <authorList>
            <consortium name="The Broad Institute Genomics Platform"/>
            <consortium name="The Broad Institute Genome Sequencing Center for Infectious Disease"/>
            <person name="Wu L."/>
            <person name="Ma J."/>
        </authorList>
    </citation>
    <scope>NUCLEOTIDE SEQUENCE [LARGE SCALE GENOMIC DNA]</scope>
    <source>
        <strain evidence="8">JCM 15577</strain>
    </source>
</reference>
<evidence type="ECO:0000256" key="2">
    <source>
        <dbReference type="ARBA" id="ARBA00022475"/>
    </source>
</evidence>
<evidence type="ECO:0000256" key="3">
    <source>
        <dbReference type="ARBA" id="ARBA00022692"/>
    </source>
</evidence>
<accession>A0ABP4TXQ7</accession>
<keyword evidence="8" id="KW-1185">Reference proteome</keyword>
<comment type="caution">
    <text evidence="7">The sequence shown here is derived from an EMBL/GenBank/DDBJ whole genome shotgun (WGS) entry which is preliminary data.</text>
</comment>
<keyword evidence="3 6" id="KW-0812">Transmembrane</keyword>
<protein>
    <submittedName>
        <fullName evidence="7">Energy-coupling factor transporter transmembrane component T</fullName>
    </submittedName>
</protein>
<feature type="transmembrane region" description="Helical" evidence="6">
    <location>
        <begin position="141"/>
        <end position="164"/>
    </location>
</feature>
<evidence type="ECO:0000256" key="6">
    <source>
        <dbReference type="SAM" id="Phobius"/>
    </source>
</evidence>
<feature type="transmembrane region" description="Helical" evidence="6">
    <location>
        <begin position="73"/>
        <end position="92"/>
    </location>
</feature>
<keyword evidence="2" id="KW-1003">Cell membrane</keyword>
<dbReference type="InterPro" id="IPR003339">
    <property type="entry name" value="ABC/ECF_trnsptr_transmembrane"/>
</dbReference>